<reference evidence="7 8" key="1">
    <citation type="submission" date="2012-11" db="EMBL/GenBank/DDBJ databases">
        <title>Genome assembly of Thiorhodococcus sp. AK35.</title>
        <authorList>
            <person name="Nupur N."/>
            <person name="Khatri I."/>
            <person name="Subramanian S."/>
            <person name="Pinnaka A."/>
        </authorList>
    </citation>
    <scope>NUCLEOTIDE SEQUENCE [LARGE SCALE GENOMIC DNA]</scope>
    <source>
        <strain evidence="7 8">AK35</strain>
    </source>
</reference>
<feature type="transmembrane region" description="Helical" evidence="6">
    <location>
        <begin position="214"/>
        <end position="237"/>
    </location>
</feature>
<evidence type="ECO:0000313" key="7">
    <source>
        <dbReference type="EMBL" id="EXJ13628.1"/>
    </source>
</evidence>
<feature type="transmembrane region" description="Helical" evidence="6">
    <location>
        <begin position="257"/>
        <end position="281"/>
    </location>
</feature>
<evidence type="ECO:0000256" key="2">
    <source>
        <dbReference type="ARBA" id="ARBA00022475"/>
    </source>
</evidence>
<name>W9V2A4_9GAMM</name>
<feature type="transmembrane region" description="Helical" evidence="6">
    <location>
        <begin position="23"/>
        <end position="44"/>
    </location>
</feature>
<proteinExistence type="predicted"/>
<dbReference type="GO" id="GO:0005886">
    <property type="term" value="C:plasma membrane"/>
    <property type="evidence" value="ECO:0007669"/>
    <property type="project" value="UniProtKB-SubCell"/>
</dbReference>
<dbReference type="PATRIC" id="fig|1249627.3.peg.3596"/>
<keyword evidence="4 6" id="KW-1133">Transmembrane helix</keyword>
<keyword evidence="3 6" id="KW-0812">Transmembrane</keyword>
<evidence type="ECO:0000256" key="3">
    <source>
        <dbReference type="ARBA" id="ARBA00022692"/>
    </source>
</evidence>
<evidence type="ECO:0000256" key="5">
    <source>
        <dbReference type="ARBA" id="ARBA00023136"/>
    </source>
</evidence>
<evidence type="ECO:0000256" key="6">
    <source>
        <dbReference type="SAM" id="Phobius"/>
    </source>
</evidence>
<dbReference type="eggNOG" id="COG0392">
    <property type="taxonomic scope" value="Bacteria"/>
</dbReference>
<keyword evidence="2" id="KW-1003">Cell membrane</keyword>
<keyword evidence="8" id="KW-1185">Reference proteome</keyword>
<dbReference type="Proteomes" id="UP000019460">
    <property type="component" value="Unassembled WGS sequence"/>
</dbReference>
<feature type="transmembrane region" description="Helical" evidence="6">
    <location>
        <begin position="293"/>
        <end position="311"/>
    </location>
</feature>
<evidence type="ECO:0000256" key="1">
    <source>
        <dbReference type="ARBA" id="ARBA00004651"/>
    </source>
</evidence>
<evidence type="ECO:0000313" key="8">
    <source>
        <dbReference type="Proteomes" id="UP000019460"/>
    </source>
</evidence>
<dbReference type="STRING" id="1249627.D779_3520"/>
<dbReference type="RefSeq" id="WP_043756583.1">
    <property type="nucleotide sequence ID" value="NZ_AONC01000062.1"/>
</dbReference>
<feature type="transmembrane region" description="Helical" evidence="6">
    <location>
        <begin position="126"/>
        <end position="152"/>
    </location>
</feature>
<accession>W9V2A4</accession>
<keyword evidence="5 6" id="KW-0472">Membrane</keyword>
<dbReference type="AlphaFoldDB" id="W9V2A4"/>
<dbReference type="InterPro" id="IPR022791">
    <property type="entry name" value="L-PG_synthase/AglD"/>
</dbReference>
<comment type="subcellular location">
    <subcellularLocation>
        <location evidence="1">Cell membrane</location>
        <topology evidence="1">Multi-pass membrane protein</topology>
    </subcellularLocation>
</comment>
<comment type="caution">
    <text evidence="7">The sequence shown here is derived from an EMBL/GenBank/DDBJ whole genome shotgun (WGS) entry which is preliminary data.</text>
</comment>
<protein>
    <submittedName>
        <fullName evidence="7">Uncharacterized protein</fullName>
    </submittedName>
</protein>
<gene>
    <name evidence="7" type="ORF">D779_3520</name>
</gene>
<feature type="transmembrane region" description="Helical" evidence="6">
    <location>
        <begin position="56"/>
        <end position="74"/>
    </location>
</feature>
<dbReference type="OrthoDB" id="421014at2"/>
<dbReference type="Pfam" id="PF03706">
    <property type="entry name" value="LPG_synthase_TM"/>
    <property type="match status" value="1"/>
</dbReference>
<dbReference type="EMBL" id="AONC01000062">
    <property type="protein sequence ID" value="EXJ13628.1"/>
    <property type="molecule type" value="Genomic_DNA"/>
</dbReference>
<sequence length="326" mass="35782">MSTEQDRAASSGGALRLGRPRDWAFGAALLAALVAAVHFTVGWADLLAPWRTFPPLLLAWLFLLTSVSYALRAVRVHDYFRPRFAGCFPVVLRLSVLHNTANNLMPMRTGEMVFPWLMRRYFGEGLLDSAAALMWIRLLDLHFLALLALLILNLSHSSWIWWAAALLWVAGLAVLPRLQGLANLHLFAGEGRVRGLVRRVLRAAPRRPWLIVRVYLWTGLVWSLKFAAFTSVLHFFLPADLWRLLTGVMGAELSSVLPFHGIAGSGSYEVAAVAALVPLGIDPKLALAAAVNLHLFLLGNTLVLGALALLLPHSAKHLAGHRAPDA</sequence>
<organism evidence="7 8">
    <name type="scientific">Imhoffiella purpurea</name>
    <dbReference type="NCBI Taxonomy" id="1249627"/>
    <lineage>
        <taxon>Bacteria</taxon>
        <taxon>Pseudomonadati</taxon>
        <taxon>Pseudomonadota</taxon>
        <taxon>Gammaproteobacteria</taxon>
        <taxon>Chromatiales</taxon>
        <taxon>Chromatiaceae</taxon>
        <taxon>Imhoffiella</taxon>
    </lineage>
</organism>
<evidence type="ECO:0000256" key="4">
    <source>
        <dbReference type="ARBA" id="ARBA00022989"/>
    </source>
</evidence>